<evidence type="ECO:0000313" key="2">
    <source>
        <dbReference type="EMBL" id="KAF2183686.1"/>
    </source>
</evidence>
<evidence type="ECO:0000256" key="1">
    <source>
        <dbReference type="SAM" id="MobiDB-lite"/>
    </source>
</evidence>
<reference evidence="2" key="1">
    <citation type="journal article" date="2020" name="Stud. Mycol.">
        <title>101 Dothideomycetes genomes: a test case for predicting lifestyles and emergence of pathogens.</title>
        <authorList>
            <person name="Haridas S."/>
            <person name="Albert R."/>
            <person name="Binder M."/>
            <person name="Bloem J."/>
            <person name="Labutti K."/>
            <person name="Salamov A."/>
            <person name="Andreopoulos B."/>
            <person name="Baker S."/>
            <person name="Barry K."/>
            <person name="Bills G."/>
            <person name="Bluhm B."/>
            <person name="Cannon C."/>
            <person name="Castanera R."/>
            <person name="Culley D."/>
            <person name="Daum C."/>
            <person name="Ezra D."/>
            <person name="Gonzalez J."/>
            <person name="Henrissat B."/>
            <person name="Kuo A."/>
            <person name="Liang C."/>
            <person name="Lipzen A."/>
            <person name="Lutzoni F."/>
            <person name="Magnuson J."/>
            <person name="Mondo S."/>
            <person name="Nolan M."/>
            <person name="Ohm R."/>
            <person name="Pangilinan J."/>
            <person name="Park H.-J."/>
            <person name="Ramirez L."/>
            <person name="Alfaro M."/>
            <person name="Sun H."/>
            <person name="Tritt A."/>
            <person name="Yoshinaga Y."/>
            <person name="Zwiers L.-H."/>
            <person name="Turgeon B."/>
            <person name="Goodwin S."/>
            <person name="Spatafora J."/>
            <person name="Crous P."/>
            <person name="Grigoriev I."/>
        </authorList>
    </citation>
    <scope>NUCLEOTIDE SEQUENCE</scope>
    <source>
        <strain evidence="2">CBS 207.26</strain>
    </source>
</reference>
<feature type="region of interest" description="Disordered" evidence="1">
    <location>
        <begin position="81"/>
        <end position="116"/>
    </location>
</feature>
<feature type="region of interest" description="Disordered" evidence="1">
    <location>
        <begin position="161"/>
        <end position="214"/>
    </location>
</feature>
<accession>A0A6A6E1A7</accession>
<dbReference type="AlphaFoldDB" id="A0A6A6E1A7"/>
<keyword evidence="3" id="KW-1185">Reference proteome</keyword>
<gene>
    <name evidence="2" type="ORF">K469DRAFT_689820</name>
</gene>
<proteinExistence type="predicted"/>
<dbReference type="Proteomes" id="UP000800200">
    <property type="component" value="Unassembled WGS sequence"/>
</dbReference>
<feature type="compositionally biased region" description="Basic and acidic residues" evidence="1">
    <location>
        <begin position="309"/>
        <end position="322"/>
    </location>
</feature>
<feature type="compositionally biased region" description="Acidic residues" evidence="1">
    <location>
        <begin position="323"/>
        <end position="332"/>
    </location>
</feature>
<organism evidence="2 3">
    <name type="scientific">Zopfia rhizophila CBS 207.26</name>
    <dbReference type="NCBI Taxonomy" id="1314779"/>
    <lineage>
        <taxon>Eukaryota</taxon>
        <taxon>Fungi</taxon>
        <taxon>Dikarya</taxon>
        <taxon>Ascomycota</taxon>
        <taxon>Pezizomycotina</taxon>
        <taxon>Dothideomycetes</taxon>
        <taxon>Dothideomycetes incertae sedis</taxon>
        <taxon>Zopfiaceae</taxon>
        <taxon>Zopfia</taxon>
    </lineage>
</organism>
<feature type="region of interest" description="Disordered" evidence="1">
    <location>
        <begin position="277"/>
        <end position="332"/>
    </location>
</feature>
<dbReference type="EMBL" id="ML994641">
    <property type="protein sequence ID" value="KAF2183686.1"/>
    <property type="molecule type" value="Genomic_DNA"/>
</dbReference>
<protein>
    <submittedName>
        <fullName evidence="2">Uncharacterized protein</fullName>
    </submittedName>
</protein>
<sequence>MVYTLSLEALYSYAAVLQSDKSDFPDAISVESDFSEPIHYAGQPSNSGPEQMLLNVATGLDSNLCSFRPDPGREKRVAARYAKKEAGDKTGAQRPLRRKGEDVPPPNIREPHKTSRRDPVFAKIIDTWEITLAEELNRPRSSLQILPIDSQWIIQRQTLRPPRRTRQSLSGLRTRHSREIPTRSTRTSRGAADERGARSGKNWRALRRQSRASRNDTTWNIGAEVKKTNNTHQVERADFGHAGNEHFVQKSATGHISEPMVTPNPLDDTYETVDKTSKTGIRTPPINPGRPLDKQAHWQHTTKQPVQAPDKDTKSPKEYKEAEELDQVDYDS</sequence>
<evidence type="ECO:0000313" key="3">
    <source>
        <dbReference type="Proteomes" id="UP000800200"/>
    </source>
</evidence>
<name>A0A6A6E1A7_9PEZI</name>